<proteinExistence type="predicted"/>
<dbReference type="Proteomes" id="UP001164746">
    <property type="component" value="Chromosome 12"/>
</dbReference>
<sequence>MCSCNQIMDRAPNLDTVLEMDIINRYRFDRAGINYLTQLIGANISPKAARNNALNAEQKS</sequence>
<evidence type="ECO:0000313" key="2">
    <source>
        <dbReference type="Proteomes" id="UP001164746"/>
    </source>
</evidence>
<name>A0ABY7FNG6_MYAAR</name>
<accession>A0ABY7FNG6</accession>
<dbReference type="EMBL" id="CP111023">
    <property type="protein sequence ID" value="WAR20756.1"/>
    <property type="molecule type" value="Genomic_DNA"/>
</dbReference>
<dbReference type="PRINTS" id="PR02086">
    <property type="entry name" value="PUTNUCHARBI1"/>
</dbReference>
<gene>
    <name evidence="1" type="ORF">MAR_014730</name>
</gene>
<protein>
    <submittedName>
        <fullName evidence="1">Uncharacterized protein</fullName>
    </submittedName>
</protein>
<dbReference type="InterPro" id="IPR026103">
    <property type="entry name" value="HARBI1_animal"/>
</dbReference>
<organism evidence="1 2">
    <name type="scientific">Mya arenaria</name>
    <name type="common">Soft-shell clam</name>
    <dbReference type="NCBI Taxonomy" id="6604"/>
    <lineage>
        <taxon>Eukaryota</taxon>
        <taxon>Metazoa</taxon>
        <taxon>Spiralia</taxon>
        <taxon>Lophotrochozoa</taxon>
        <taxon>Mollusca</taxon>
        <taxon>Bivalvia</taxon>
        <taxon>Autobranchia</taxon>
        <taxon>Heteroconchia</taxon>
        <taxon>Euheterodonta</taxon>
        <taxon>Imparidentia</taxon>
        <taxon>Neoheterodontei</taxon>
        <taxon>Myida</taxon>
        <taxon>Myoidea</taxon>
        <taxon>Myidae</taxon>
        <taxon>Mya</taxon>
    </lineage>
</organism>
<keyword evidence="2" id="KW-1185">Reference proteome</keyword>
<evidence type="ECO:0000313" key="1">
    <source>
        <dbReference type="EMBL" id="WAR20756.1"/>
    </source>
</evidence>
<reference evidence="1" key="1">
    <citation type="submission" date="2022-11" db="EMBL/GenBank/DDBJ databases">
        <title>Centuries of genome instability and evolution in soft-shell clam transmissible cancer (bioRxiv).</title>
        <authorList>
            <person name="Hart S.F.M."/>
            <person name="Yonemitsu M.A."/>
            <person name="Giersch R.M."/>
            <person name="Beal B.F."/>
            <person name="Arriagada G."/>
            <person name="Davis B.W."/>
            <person name="Ostrander E.A."/>
            <person name="Goff S.P."/>
            <person name="Metzger M.J."/>
        </authorList>
    </citation>
    <scope>NUCLEOTIDE SEQUENCE</scope>
    <source>
        <strain evidence="1">MELC-2E11</strain>
        <tissue evidence="1">Siphon/mantle</tissue>
    </source>
</reference>